<dbReference type="Pfam" id="PF13354">
    <property type="entry name" value="Beta-lactamase2"/>
    <property type="match status" value="1"/>
</dbReference>
<sequence>MPADPRAFADLPVPESVSVWLGEPGRPASYEHAADRVHYAASTMKLPLLVAAYRRHERGELDLDTLVPVHNELRSAYDGSVFSLDRADDQDDETWDAIGTTVSLRTLARHATVKSGNLATDLLLEHVGTGEVAAVLRDAGCSPATVLPRGIEDAAARGAGMDNLVTAADLARVLAGVATGTLAEPGTCADVEIVLSGQEHRNQVPAGLPEGTYVAHKTGWVPGVAHDVALVRPDGLAPYVLVVCSTDEAPEETLYARNAAVSAAVWERWTA</sequence>
<dbReference type="GO" id="GO:0046677">
    <property type="term" value="P:response to antibiotic"/>
    <property type="evidence" value="ECO:0007669"/>
    <property type="project" value="InterPro"/>
</dbReference>
<dbReference type="InterPro" id="IPR045155">
    <property type="entry name" value="Beta-lactam_cat"/>
</dbReference>
<dbReference type="InterPro" id="IPR000871">
    <property type="entry name" value="Beta-lactam_class-A"/>
</dbReference>
<evidence type="ECO:0000313" key="3">
    <source>
        <dbReference type="Proteomes" id="UP000683575"/>
    </source>
</evidence>
<dbReference type="AlphaFoldDB" id="A0A975T118"/>
<dbReference type="Proteomes" id="UP000683575">
    <property type="component" value="Chromosome"/>
</dbReference>
<dbReference type="EMBL" id="CP077062">
    <property type="protein sequence ID" value="QWZ09526.1"/>
    <property type="molecule type" value="Genomic_DNA"/>
</dbReference>
<evidence type="ECO:0000259" key="1">
    <source>
        <dbReference type="Pfam" id="PF13354"/>
    </source>
</evidence>
<keyword evidence="2" id="KW-0378">Hydrolase</keyword>
<dbReference type="GO" id="GO:0008800">
    <property type="term" value="F:beta-lactamase activity"/>
    <property type="evidence" value="ECO:0007669"/>
    <property type="project" value="InterPro"/>
</dbReference>
<dbReference type="RefSeq" id="WP_216941372.1">
    <property type="nucleotide sequence ID" value="NZ_CP077062.1"/>
</dbReference>
<accession>A0A975T118</accession>
<feature type="domain" description="Beta-lactamase class A catalytic" evidence="1">
    <location>
        <begin position="28"/>
        <end position="244"/>
    </location>
</feature>
<dbReference type="GO" id="GO:0030655">
    <property type="term" value="P:beta-lactam antibiotic catabolic process"/>
    <property type="evidence" value="ECO:0007669"/>
    <property type="project" value="InterPro"/>
</dbReference>
<evidence type="ECO:0000313" key="2">
    <source>
        <dbReference type="EMBL" id="QWZ09526.1"/>
    </source>
</evidence>
<reference evidence="2" key="1">
    <citation type="submission" date="2021-06" db="EMBL/GenBank/DDBJ databases">
        <title>Complete genome sequence of Nocardioides sp. G188.</title>
        <authorList>
            <person name="Im W.-T."/>
        </authorList>
    </citation>
    <scope>NUCLEOTIDE SEQUENCE</scope>
    <source>
        <strain evidence="2">G188</strain>
    </source>
</reference>
<dbReference type="KEGG" id="nps:KRR39_07170"/>
<protein>
    <submittedName>
        <fullName evidence="2">Class A beta-lactamase-related serine hydrolase</fullName>
    </submittedName>
</protein>
<organism evidence="2 3">
    <name type="scientific">Nocardioides panacis</name>
    <dbReference type="NCBI Taxonomy" id="2849501"/>
    <lineage>
        <taxon>Bacteria</taxon>
        <taxon>Bacillati</taxon>
        <taxon>Actinomycetota</taxon>
        <taxon>Actinomycetes</taxon>
        <taxon>Propionibacteriales</taxon>
        <taxon>Nocardioidaceae</taxon>
        <taxon>Nocardioides</taxon>
    </lineage>
</organism>
<proteinExistence type="predicted"/>
<gene>
    <name evidence="2" type="ORF">KRR39_07170</name>
</gene>
<name>A0A975T118_9ACTN</name>
<keyword evidence="3" id="KW-1185">Reference proteome</keyword>
<dbReference type="PANTHER" id="PTHR35333:SF3">
    <property type="entry name" value="BETA-LACTAMASE-TYPE TRANSPEPTIDASE FOLD CONTAINING PROTEIN"/>
    <property type="match status" value="1"/>
</dbReference>
<dbReference type="PANTHER" id="PTHR35333">
    <property type="entry name" value="BETA-LACTAMASE"/>
    <property type="match status" value="1"/>
</dbReference>